<dbReference type="AlphaFoldDB" id="A0A5S9P762"/>
<dbReference type="Proteomes" id="UP000441399">
    <property type="component" value="Unassembled WGS sequence"/>
</dbReference>
<feature type="transmembrane region" description="Helical" evidence="14">
    <location>
        <begin position="95"/>
        <end position="116"/>
    </location>
</feature>
<evidence type="ECO:0000256" key="11">
    <source>
        <dbReference type="ARBA" id="ARBA00023315"/>
    </source>
</evidence>
<comment type="subcellular location">
    <subcellularLocation>
        <location evidence="1">Cell membrane</location>
        <topology evidence="1">Multi-pass membrane protein</topology>
    </subcellularLocation>
</comment>
<evidence type="ECO:0000256" key="1">
    <source>
        <dbReference type="ARBA" id="ARBA00004651"/>
    </source>
</evidence>
<feature type="transmembrane region" description="Helical" evidence="14">
    <location>
        <begin position="131"/>
        <end position="148"/>
    </location>
</feature>
<reference evidence="15 16" key="1">
    <citation type="submission" date="2019-11" db="EMBL/GenBank/DDBJ databases">
        <authorList>
            <person name="Holert J."/>
        </authorList>
    </citation>
    <scope>NUCLEOTIDE SEQUENCE [LARGE SCALE GENOMIC DNA]</scope>
    <source>
        <strain evidence="15">SB11_3</strain>
    </source>
</reference>
<evidence type="ECO:0000256" key="3">
    <source>
        <dbReference type="ARBA" id="ARBA00010323"/>
    </source>
</evidence>
<evidence type="ECO:0000313" key="15">
    <source>
        <dbReference type="EMBL" id="CAA0099045.1"/>
    </source>
</evidence>
<keyword evidence="16" id="KW-1185">Reference proteome</keyword>
<dbReference type="GO" id="GO:0016746">
    <property type="term" value="F:acyltransferase activity"/>
    <property type="evidence" value="ECO:0007669"/>
    <property type="project" value="UniProtKB-KW"/>
</dbReference>
<evidence type="ECO:0000256" key="9">
    <source>
        <dbReference type="ARBA" id="ARBA00022989"/>
    </source>
</evidence>
<sequence>MTDFHAWHFATLAALVLIAWALPKRWQMDGVAAASLIFVAVFSPAAAIALCLNTLLVYLIVQYRQRQEAWVLAAVGYVMVQFVVIRYLQRFESGFIANLSFIGLAYSSCRYIHYVVEGFRGKIKADLRQLIHYQFFLPVVVAGPINRYPDFVRSLQRRRWDSADFSRALERIVYGYAKVALIGHYLIAFKLQDKPESLDLAPWMILWLESLLDWAYLYAQFSGWSDIAIGFALLMGIRIPENFNHPLKAKNLIEFWQRWHISLSSWCKDYIFTPVLSVTRNPLIAVIAAMVVMGVWHELSLYYLLWGVYHALGIAVCRLYQTHAPELWQTARNLTRWNPTQHTNGGVYAAVMPVDNSAITNKLVATSSIVLSWGLTFSFIISGAPIIETVNQWILTYV</sequence>
<comment type="pathway">
    <text evidence="2">Glycan biosynthesis; alginate biosynthesis.</text>
</comment>
<dbReference type="PIRSF" id="PIRSF016636">
    <property type="entry name" value="AlgI_DltB"/>
    <property type="match status" value="1"/>
</dbReference>
<evidence type="ECO:0000256" key="7">
    <source>
        <dbReference type="ARBA" id="ARBA00022692"/>
    </source>
</evidence>
<dbReference type="InterPro" id="IPR004299">
    <property type="entry name" value="MBOAT_fam"/>
</dbReference>
<organism evidence="15 16">
    <name type="scientific">BD1-7 clade bacterium</name>
    <dbReference type="NCBI Taxonomy" id="2029982"/>
    <lineage>
        <taxon>Bacteria</taxon>
        <taxon>Pseudomonadati</taxon>
        <taxon>Pseudomonadota</taxon>
        <taxon>Gammaproteobacteria</taxon>
        <taxon>Cellvibrionales</taxon>
        <taxon>Spongiibacteraceae</taxon>
        <taxon>BD1-7 clade</taxon>
    </lineage>
</organism>
<evidence type="ECO:0000256" key="14">
    <source>
        <dbReference type="SAM" id="Phobius"/>
    </source>
</evidence>
<dbReference type="InterPro" id="IPR051085">
    <property type="entry name" value="MB_O-acyltransferase"/>
</dbReference>
<accession>A0A5S9P762</accession>
<dbReference type="OrthoDB" id="139172at2"/>
<dbReference type="EMBL" id="CACSIO010000005">
    <property type="protein sequence ID" value="CAA0099045.1"/>
    <property type="molecule type" value="Genomic_DNA"/>
</dbReference>
<protein>
    <recommendedName>
        <fullName evidence="4">Probable alginate O-acetylase AlgI</fullName>
    </recommendedName>
    <alternativeName>
        <fullName evidence="12">Alginate biosynthesis protein AlgI</fullName>
    </alternativeName>
</protein>
<dbReference type="Pfam" id="PF03062">
    <property type="entry name" value="MBOAT"/>
    <property type="match status" value="1"/>
</dbReference>
<gene>
    <name evidence="15" type="primary">patA_2</name>
    <name evidence="15" type="ORF">OPDIPICF_04233</name>
</gene>
<proteinExistence type="inferred from homology"/>
<dbReference type="InterPro" id="IPR024194">
    <property type="entry name" value="Ac/AlaTfrase_AlgI/DltB"/>
</dbReference>
<keyword evidence="7 14" id="KW-0812">Transmembrane</keyword>
<feature type="transmembrane region" description="Helical" evidence="14">
    <location>
        <begin position="69"/>
        <end position="88"/>
    </location>
</feature>
<feature type="transmembrane region" description="Helical" evidence="14">
    <location>
        <begin position="168"/>
        <end position="188"/>
    </location>
</feature>
<evidence type="ECO:0000256" key="4">
    <source>
        <dbReference type="ARBA" id="ARBA00016084"/>
    </source>
</evidence>
<comment type="similarity">
    <text evidence="3 13">Belongs to the membrane-bound acyltransferase family.</text>
</comment>
<keyword evidence="9 14" id="KW-1133">Transmembrane helix</keyword>
<dbReference type="GO" id="GO:0005886">
    <property type="term" value="C:plasma membrane"/>
    <property type="evidence" value="ECO:0007669"/>
    <property type="project" value="UniProtKB-SubCell"/>
</dbReference>
<evidence type="ECO:0000256" key="2">
    <source>
        <dbReference type="ARBA" id="ARBA00005182"/>
    </source>
</evidence>
<dbReference type="GO" id="GO:0042121">
    <property type="term" value="P:alginic acid biosynthetic process"/>
    <property type="evidence" value="ECO:0007669"/>
    <property type="project" value="UniProtKB-UniPathway"/>
</dbReference>
<keyword evidence="10 13" id="KW-0472">Membrane</keyword>
<evidence type="ECO:0000313" key="16">
    <source>
        <dbReference type="Proteomes" id="UP000441399"/>
    </source>
</evidence>
<evidence type="ECO:0000256" key="13">
    <source>
        <dbReference type="PIRNR" id="PIRNR016636"/>
    </source>
</evidence>
<name>A0A5S9P762_9GAMM</name>
<feature type="transmembrane region" description="Helical" evidence="14">
    <location>
        <begin position="278"/>
        <end position="296"/>
    </location>
</feature>
<keyword evidence="8" id="KW-0016">Alginate biosynthesis</keyword>
<keyword evidence="11 13" id="KW-0012">Acyltransferase</keyword>
<evidence type="ECO:0000256" key="6">
    <source>
        <dbReference type="ARBA" id="ARBA00022679"/>
    </source>
</evidence>
<evidence type="ECO:0000256" key="10">
    <source>
        <dbReference type="ARBA" id="ARBA00023136"/>
    </source>
</evidence>
<keyword evidence="6 13" id="KW-0808">Transferase</keyword>
<feature type="transmembrane region" description="Helical" evidence="14">
    <location>
        <begin position="35"/>
        <end position="63"/>
    </location>
</feature>
<evidence type="ECO:0000256" key="5">
    <source>
        <dbReference type="ARBA" id="ARBA00022475"/>
    </source>
</evidence>
<dbReference type="UniPathway" id="UPA00286"/>
<evidence type="ECO:0000256" key="12">
    <source>
        <dbReference type="ARBA" id="ARBA00031030"/>
    </source>
</evidence>
<keyword evidence="5 13" id="KW-1003">Cell membrane</keyword>
<evidence type="ECO:0000256" key="8">
    <source>
        <dbReference type="ARBA" id="ARBA00022841"/>
    </source>
</evidence>
<dbReference type="PANTHER" id="PTHR13285">
    <property type="entry name" value="ACYLTRANSFERASE"/>
    <property type="match status" value="1"/>
</dbReference>
<feature type="transmembrane region" description="Helical" evidence="14">
    <location>
        <begin position="6"/>
        <end position="23"/>
    </location>
</feature>
<dbReference type="PANTHER" id="PTHR13285:SF23">
    <property type="entry name" value="TEICHOIC ACID D-ALANYLTRANSFERASE"/>
    <property type="match status" value="1"/>
</dbReference>